<reference evidence="1" key="1">
    <citation type="submission" date="2021-01" db="EMBL/GenBank/DDBJ databases">
        <authorList>
            <consortium name="Genoscope - CEA"/>
            <person name="William W."/>
        </authorList>
    </citation>
    <scope>NUCLEOTIDE SEQUENCE</scope>
</reference>
<dbReference type="OMA" id="MDIKKAQ"/>
<dbReference type="Proteomes" id="UP000683925">
    <property type="component" value="Unassembled WGS sequence"/>
</dbReference>
<proteinExistence type="predicted"/>
<dbReference type="AlphaFoldDB" id="A0A8S1SGV6"/>
<evidence type="ECO:0000313" key="2">
    <source>
        <dbReference type="Proteomes" id="UP000683925"/>
    </source>
</evidence>
<protein>
    <submittedName>
        <fullName evidence="1">Uncharacterized protein</fullName>
    </submittedName>
</protein>
<keyword evidence="2" id="KW-1185">Reference proteome</keyword>
<accession>A0A8S1SGV6</accession>
<organism evidence="1 2">
    <name type="scientific">Paramecium octaurelia</name>
    <dbReference type="NCBI Taxonomy" id="43137"/>
    <lineage>
        <taxon>Eukaryota</taxon>
        <taxon>Sar</taxon>
        <taxon>Alveolata</taxon>
        <taxon>Ciliophora</taxon>
        <taxon>Intramacronucleata</taxon>
        <taxon>Oligohymenophorea</taxon>
        <taxon>Peniculida</taxon>
        <taxon>Parameciidae</taxon>
        <taxon>Paramecium</taxon>
    </lineage>
</organism>
<dbReference type="EMBL" id="CAJJDP010000008">
    <property type="protein sequence ID" value="CAD8138577.1"/>
    <property type="molecule type" value="Genomic_DNA"/>
</dbReference>
<sequence length="141" mass="16614">MNNFSMFDSNIILQQQLLLQQMIIYNQMLYLKTQSLPKLKQQPIKQKNIDDNDSLSHQVQKQDETTLIKPISSKQTKKQSKALEKKAPCTLENVKEQKKETVQKKKIFLSMMDIKKAQYRKFKIIEENNQKKPIAVVHDHS</sequence>
<gene>
    <name evidence="1" type="ORF">POCTA_138.1.T0090450</name>
</gene>
<name>A0A8S1SGV6_PAROT</name>
<evidence type="ECO:0000313" key="1">
    <source>
        <dbReference type="EMBL" id="CAD8138577.1"/>
    </source>
</evidence>
<comment type="caution">
    <text evidence="1">The sequence shown here is derived from an EMBL/GenBank/DDBJ whole genome shotgun (WGS) entry which is preliminary data.</text>
</comment>
<dbReference type="OrthoDB" id="310252at2759"/>